<dbReference type="EnsemblMetazoa" id="ASIC011146-RA">
    <property type="protein sequence ID" value="ASIC011146-PA"/>
    <property type="gene ID" value="ASIC011146"/>
</dbReference>
<gene>
    <name evidence="2" type="ORF">ZHAS_00011146</name>
</gene>
<accession>A0A084VZF8</accession>
<proteinExistence type="predicted"/>
<evidence type="ECO:0000256" key="1">
    <source>
        <dbReference type="SAM" id="MobiDB-lite"/>
    </source>
</evidence>
<organism evidence="2">
    <name type="scientific">Anopheles sinensis</name>
    <name type="common">Mosquito</name>
    <dbReference type="NCBI Taxonomy" id="74873"/>
    <lineage>
        <taxon>Eukaryota</taxon>
        <taxon>Metazoa</taxon>
        <taxon>Ecdysozoa</taxon>
        <taxon>Arthropoda</taxon>
        <taxon>Hexapoda</taxon>
        <taxon>Insecta</taxon>
        <taxon>Pterygota</taxon>
        <taxon>Neoptera</taxon>
        <taxon>Endopterygota</taxon>
        <taxon>Diptera</taxon>
        <taxon>Nematocera</taxon>
        <taxon>Culicoidea</taxon>
        <taxon>Culicidae</taxon>
        <taxon>Anophelinae</taxon>
        <taxon>Anopheles</taxon>
    </lineage>
</organism>
<reference evidence="2 4" key="1">
    <citation type="journal article" date="2014" name="BMC Genomics">
        <title>Genome sequence of Anopheles sinensis provides insight into genetics basis of mosquito competence for malaria parasites.</title>
        <authorList>
            <person name="Zhou D."/>
            <person name="Zhang D."/>
            <person name="Ding G."/>
            <person name="Shi L."/>
            <person name="Hou Q."/>
            <person name="Ye Y."/>
            <person name="Xu Y."/>
            <person name="Zhou H."/>
            <person name="Xiong C."/>
            <person name="Li S."/>
            <person name="Yu J."/>
            <person name="Hong S."/>
            <person name="Yu X."/>
            <person name="Zou P."/>
            <person name="Chen C."/>
            <person name="Chang X."/>
            <person name="Wang W."/>
            <person name="Lv Y."/>
            <person name="Sun Y."/>
            <person name="Ma L."/>
            <person name="Shen B."/>
            <person name="Zhu C."/>
        </authorList>
    </citation>
    <scope>NUCLEOTIDE SEQUENCE [LARGE SCALE GENOMIC DNA]</scope>
</reference>
<feature type="region of interest" description="Disordered" evidence="1">
    <location>
        <begin position="30"/>
        <end position="61"/>
    </location>
</feature>
<evidence type="ECO:0000313" key="2">
    <source>
        <dbReference type="EMBL" id="KFB43352.1"/>
    </source>
</evidence>
<dbReference type="Proteomes" id="UP000030765">
    <property type="component" value="Unassembled WGS sequence"/>
</dbReference>
<dbReference type="EMBL" id="ATLV01018761">
    <property type="status" value="NOT_ANNOTATED_CDS"/>
    <property type="molecule type" value="Genomic_DNA"/>
</dbReference>
<keyword evidence="2" id="KW-0436">Ligase</keyword>
<dbReference type="GO" id="GO:0016874">
    <property type="term" value="F:ligase activity"/>
    <property type="evidence" value="ECO:0007669"/>
    <property type="project" value="UniProtKB-KW"/>
</dbReference>
<dbReference type="AlphaFoldDB" id="A0A084VZF8"/>
<dbReference type="VEuPathDB" id="VectorBase:ASIC011146"/>
<keyword evidence="4" id="KW-1185">Reference proteome</keyword>
<evidence type="ECO:0000313" key="3">
    <source>
        <dbReference type="EnsemblMetazoa" id="ASIC011146-PA"/>
    </source>
</evidence>
<sequence length="61" mass="6297">MLLFAATVISGVEVRLVESDLCPNEARTLGSVSLQGPEHSGGASPNGAPNIEQILTSHVPE</sequence>
<dbReference type="EMBL" id="KE525248">
    <property type="protein sequence ID" value="KFB43352.1"/>
    <property type="molecule type" value="Genomic_DNA"/>
</dbReference>
<reference evidence="3" key="2">
    <citation type="submission" date="2020-05" db="UniProtKB">
        <authorList>
            <consortium name="EnsemblMetazoa"/>
        </authorList>
    </citation>
    <scope>IDENTIFICATION</scope>
</reference>
<evidence type="ECO:0000313" key="4">
    <source>
        <dbReference type="Proteomes" id="UP000030765"/>
    </source>
</evidence>
<protein>
    <submittedName>
        <fullName evidence="2 3">Acyl-CoA synthetase (AMP-forming)/AMP-acid ligase II</fullName>
    </submittedName>
</protein>
<name>A0A084VZF8_ANOSI</name>